<accession>A0A2T7CLZ8</accession>
<gene>
    <name evidence="3" type="ORF">GQ55_8G079900</name>
</gene>
<evidence type="ECO:0000313" key="3">
    <source>
        <dbReference type="EMBL" id="PUZ44346.1"/>
    </source>
</evidence>
<dbReference type="SUPFAM" id="SSF56574">
    <property type="entry name" value="Serpins"/>
    <property type="match status" value="1"/>
</dbReference>
<organism evidence="3 4">
    <name type="scientific">Panicum hallii var. hallii</name>
    <dbReference type="NCBI Taxonomy" id="1504633"/>
    <lineage>
        <taxon>Eukaryota</taxon>
        <taxon>Viridiplantae</taxon>
        <taxon>Streptophyta</taxon>
        <taxon>Embryophyta</taxon>
        <taxon>Tracheophyta</taxon>
        <taxon>Spermatophyta</taxon>
        <taxon>Magnoliopsida</taxon>
        <taxon>Liliopsida</taxon>
        <taxon>Poales</taxon>
        <taxon>Poaceae</taxon>
        <taxon>PACMAD clade</taxon>
        <taxon>Panicoideae</taxon>
        <taxon>Panicodae</taxon>
        <taxon>Paniceae</taxon>
        <taxon>Panicinae</taxon>
        <taxon>Panicum</taxon>
        <taxon>Panicum sect. Panicum</taxon>
    </lineage>
</organism>
<proteinExistence type="inferred from homology"/>
<feature type="domain" description="Serpin" evidence="2">
    <location>
        <begin position="1"/>
        <end position="238"/>
    </location>
</feature>
<evidence type="ECO:0000313" key="4">
    <source>
        <dbReference type="Proteomes" id="UP000244336"/>
    </source>
</evidence>
<evidence type="ECO:0000256" key="1">
    <source>
        <dbReference type="RuleBase" id="RU000411"/>
    </source>
</evidence>
<dbReference type="InterPro" id="IPR000215">
    <property type="entry name" value="Serpin_fam"/>
</dbReference>
<protein>
    <recommendedName>
        <fullName evidence="2">Serpin domain-containing protein</fullName>
    </recommendedName>
</protein>
<dbReference type="GO" id="GO:0004867">
    <property type="term" value="F:serine-type endopeptidase inhibitor activity"/>
    <property type="evidence" value="ECO:0007669"/>
    <property type="project" value="InterPro"/>
</dbReference>
<dbReference type="PANTHER" id="PTHR11461:SF385">
    <property type="entry name" value="SERPIN DOMAIN-CONTAINING PROTEIN"/>
    <property type="match status" value="1"/>
</dbReference>
<keyword evidence="4" id="KW-1185">Reference proteome</keyword>
<dbReference type="InterPro" id="IPR036186">
    <property type="entry name" value="Serpin_sf"/>
</dbReference>
<dbReference type="GO" id="GO:0005615">
    <property type="term" value="C:extracellular space"/>
    <property type="evidence" value="ECO:0007669"/>
    <property type="project" value="InterPro"/>
</dbReference>
<comment type="similarity">
    <text evidence="1">Belongs to the serpin family.</text>
</comment>
<dbReference type="SMART" id="SM00093">
    <property type="entry name" value="SERPIN"/>
    <property type="match status" value="1"/>
</dbReference>
<dbReference type="PANTHER" id="PTHR11461">
    <property type="entry name" value="SERINE PROTEASE INHIBITOR, SERPIN"/>
    <property type="match status" value="1"/>
</dbReference>
<dbReference type="Pfam" id="PF00079">
    <property type="entry name" value="Serpin"/>
    <property type="match status" value="1"/>
</dbReference>
<name>A0A2T7CLZ8_9POAL</name>
<dbReference type="Gene3D" id="6.20.40.10">
    <property type="match status" value="1"/>
</dbReference>
<dbReference type="OrthoDB" id="664427at2759"/>
<dbReference type="Gene3D" id="2.30.39.10">
    <property type="entry name" value="Alpha-1-antitrypsin, domain 1"/>
    <property type="match status" value="1"/>
</dbReference>
<dbReference type="InterPro" id="IPR042185">
    <property type="entry name" value="Serpin_sf_2"/>
</dbReference>
<dbReference type="Gramene" id="PUZ44346">
    <property type="protein sequence ID" value="PUZ44346"/>
    <property type="gene ID" value="GQ55_8G079900"/>
</dbReference>
<evidence type="ECO:0000259" key="2">
    <source>
        <dbReference type="SMART" id="SM00093"/>
    </source>
</evidence>
<dbReference type="STRING" id="1504633.A0A2T7CLZ8"/>
<dbReference type="Proteomes" id="UP000244336">
    <property type="component" value="Chromosome 8"/>
</dbReference>
<dbReference type="EMBL" id="CM009756">
    <property type="protein sequence ID" value="PUZ44346.1"/>
    <property type="molecule type" value="Genomic_DNA"/>
</dbReference>
<reference evidence="3 4" key="1">
    <citation type="submission" date="2018-04" db="EMBL/GenBank/DDBJ databases">
        <title>WGS assembly of Panicum hallii var. hallii HAL2.</title>
        <authorList>
            <person name="Lovell J."/>
            <person name="Jenkins J."/>
            <person name="Lowry D."/>
            <person name="Mamidi S."/>
            <person name="Sreedasyam A."/>
            <person name="Weng X."/>
            <person name="Barry K."/>
            <person name="Bonette J."/>
            <person name="Campitelli B."/>
            <person name="Daum C."/>
            <person name="Gordon S."/>
            <person name="Gould B."/>
            <person name="Lipzen A."/>
            <person name="MacQueen A."/>
            <person name="Palacio-Mejia J."/>
            <person name="Plott C."/>
            <person name="Shakirov E."/>
            <person name="Shu S."/>
            <person name="Yoshinaga Y."/>
            <person name="Zane M."/>
            <person name="Rokhsar D."/>
            <person name="Grimwood J."/>
            <person name="Schmutz J."/>
            <person name="Juenger T."/>
        </authorList>
    </citation>
    <scope>NUCLEOTIDE SEQUENCE [LARGE SCALE GENOMIC DNA]</scope>
    <source>
        <strain evidence="4">cv. HAL2</strain>
    </source>
</reference>
<dbReference type="InterPro" id="IPR023796">
    <property type="entry name" value="Serpin_dom"/>
</dbReference>
<sequence length="241" mass="26824">MPSTSRASGAIPSARDTIDHEFNRLDGSTIDVPFMQIWCDQQIACYDGFKVLKLPYKTMDVDRSSPDFDWMQLKSIPRFSMCVFLPDAHDGLQSLIEKMTSSPKFLHNHLSSMFVPVNEFRLPRFKLTFGGSIAEDLKSLGLILPFDPLTASVSEITEVDDTIDGQIYVSDVIHKAVVDVNEEGCEAAAATESVDDMGSSLDYEKPKQVDFIADHQFAFFIIEETSGSVVFAGHVLDPSRE</sequence>
<dbReference type="AlphaFoldDB" id="A0A2T7CLZ8"/>